<keyword evidence="13 16" id="KW-0496">Mitochondrion</keyword>
<keyword evidence="11 16" id="KW-0520">NAD</keyword>
<evidence type="ECO:0000256" key="5">
    <source>
        <dbReference type="ARBA" id="ARBA00022448"/>
    </source>
</evidence>
<keyword evidence="14 16" id="KW-0472">Membrane</keyword>
<geneLocation type="mitochondrion" evidence="19"/>
<feature type="transmembrane region" description="Helical" evidence="16">
    <location>
        <begin position="308"/>
        <end position="329"/>
    </location>
</feature>
<keyword evidence="7 16" id="KW-0812">Transmembrane</keyword>
<dbReference type="GO" id="GO:0008137">
    <property type="term" value="F:NADH dehydrogenase (ubiquinone) activity"/>
    <property type="evidence" value="ECO:0007669"/>
    <property type="project" value="UniProtKB-UniRule"/>
</dbReference>
<dbReference type="EC" id="7.1.1.2" evidence="3 16"/>
<dbReference type="Pfam" id="PF01059">
    <property type="entry name" value="Oxidored_q5_N"/>
    <property type="match status" value="1"/>
</dbReference>
<dbReference type="PRINTS" id="PR01437">
    <property type="entry name" value="NUOXDRDTASE4"/>
</dbReference>
<evidence type="ECO:0000259" key="18">
    <source>
        <dbReference type="Pfam" id="PF01059"/>
    </source>
</evidence>
<keyword evidence="12 16" id="KW-0830">Ubiquinone</keyword>
<feature type="transmembrane region" description="Helical" evidence="16">
    <location>
        <begin position="384"/>
        <end position="406"/>
    </location>
</feature>
<dbReference type="EMBL" id="OR935914">
    <property type="protein sequence ID" value="WZB40520.1"/>
    <property type="molecule type" value="Genomic_DNA"/>
</dbReference>
<evidence type="ECO:0000256" key="2">
    <source>
        <dbReference type="ARBA" id="ARBA00009025"/>
    </source>
</evidence>
<name>A0AAU6QG45_9ANNE</name>
<feature type="transmembrane region" description="Helical" evidence="16">
    <location>
        <begin position="56"/>
        <end position="77"/>
    </location>
</feature>
<feature type="domain" description="NADH:quinone oxidoreductase/Mrp antiporter transmembrane" evidence="17">
    <location>
        <begin position="108"/>
        <end position="393"/>
    </location>
</feature>
<dbReference type="PANTHER" id="PTHR43507">
    <property type="entry name" value="NADH-UBIQUINONE OXIDOREDUCTASE CHAIN 4"/>
    <property type="match status" value="1"/>
</dbReference>
<dbReference type="InterPro" id="IPR003918">
    <property type="entry name" value="NADH_UbQ_OxRdtase"/>
</dbReference>
<comment type="catalytic activity">
    <reaction evidence="15 16">
        <text>a ubiquinone + NADH + 5 H(+)(in) = a ubiquinol + NAD(+) + 4 H(+)(out)</text>
        <dbReference type="Rhea" id="RHEA:29091"/>
        <dbReference type="Rhea" id="RHEA-COMP:9565"/>
        <dbReference type="Rhea" id="RHEA-COMP:9566"/>
        <dbReference type="ChEBI" id="CHEBI:15378"/>
        <dbReference type="ChEBI" id="CHEBI:16389"/>
        <dbReference type="ChEBI" id="CHEBI:17976"/>
        <dbReference type="ChEBI" id="CHEBI:57540"/>
        <dbReference type="ChEBI" id="CHEBI:57945"/>
        <dbReference type="EC" id="7.1.1.2"/>
    </reaction>
</comment>
<gene>
    <name evidence="19" type="primary">nad4</name>
</gene>
<feature type="transmembrane region" description="Helical" evidence="16">
    <location>
        <begin position="280"/>
        <end position="302"/>
    </location>
</feature>
<feature type="transmembrane region" description="Helical" evidence="16">
    <location>
        <begin position="12"/>
        <end position="36"/>
    </location>
</feature>
<evidence type="ECO:0000256" key="16">
    <source>
        <dbReference type="RuleBase" id="RU003297"/>
    </source>
</evidence>
<keyword evidence="6 16" id="KW-0679">Respiratory chain</keyword>
<feature type="transmembrane region" description="Helical" evidence="16">
    <location>
        <begin position="251"/>
        <end position="273"/>
    </location>
</feature>
<dbReference type="GO" id="GO:0042773">
    <property type="term" value="P:ATP synthesis coupled electron transport"/>
    <property type="evidence" value="ECO:0007669"/>
    <property type="project" value="InterPro"/>
</dbReference>
<dbReference type="PANTHER" id="PTHR43507:SF20">
    <property type="entry name" value="NADH-UBIQUINONE OXIDOREDUCTASE CHAIN 4"/>
    <property type="match status" value="1"/>
</dbReference>
<evidence type="ECO:0000256" key="11">
    <source>
        <dbReference type="ARBA" id="ARBA00023027"/>
    </source>
</evidence>
<evidence type="ECO:0000256" key="1">
    <source>
        <dbReference type="ARBA" id="ARBA00004225"/>
    </source>
</evidence>
<evidence type="ECO:0000256" key="12">
    <source>
        <dbReference type="ARBA" id="ARBA00023075"/>
    </source>
</evidence>
<dbReference type="InterPro" id="IPR001750">
    <property type="entry name" value="ND/Mrp_TM"/>
</dbReference>
<keyword evidence="9 16" id="KW-0249">Electron transport</keyword>
<keyword evidence="10 16" id="KW-1133">Transmembrane helix</keyword>
<dbReference type="GO" id="GO:0003954">
    <property type="term" value="F:NADH dehydrogenase activity"/>
    <property type="evidence" value="ECO:0007669"/>
    <property type="project" value="TreeGrafter"/>
</dbReference>
<evidence type="ECO:0000256" key="7">
    <source>
        <dbReference type="ARBA" id="ARBA00022692"/>
    </source>
</evidence>
<protein>
    <recommendedName>
        <fullName evidence="4 16">NADH-ubiquinone oxidoreductase chain 4</fullName>
        <ecNumber evidence="3 16">7.1.1.2</ecNumber>
    </recommendedName>
</protein>
<proteinExistence type="inferred from homology"/>
<feature type="transmembrane region" description="Helical" evidence="16">
    <location>
        <begin position="189"/>
        <end position="211"/>
    </location>
</feature>
<evidence type="ECO:0000256" key="13">
    <source>
        <dbReference type="ARBA" id="ARBA00023128"/>
    </source>
</evidence>
<comment type="similarity">
    <text evidence="2 16">Belongs to the complex I subunit 4 family.</text>
</comment>
<evidence type="ECO:0000259" key="17">
    <source>
        <dbReference type="Pfam" id="PF00361"/>
    </source>
</evidence>
<feature type="transmembrane region" description="Helical" evidence="16">
    <location>
        <begin position="89"/>
        <end position="108"/>
    </location>
</feature>
<sequence>MLMIVASMTSMLLLVLLCPPRMPWMSVIISMFILILPSLNYFPSLHSHMMALSSQLDLMSLLLVILTLWITALMLLASQPILHSNKTPTSFLLYVVILASILLIAFISSNMLSFYIFFEASLVPTLLLVLGWGYQPERLQAGAYLIMYTVTASLPLLLSLLFMYKTSYQLSFLLPAWEFYSTSSQLNNIWWMFTILAFMVKTPLYLVHLWLPKAHVEAPVAGSMILAGILLKLGTYGLLRMTSKMLMLNKLVSAPLLTVCTIGGVITSFICIRQTDVKSLIAYSSVSHMGLATAGVLTGTLWGWQGSLSMLIAHGLCSSCMFSLANMSYETTQSRSMYITKGLLSLFPSMTFWWFCFSACNMAAPPSLNLASEILLISSALSYSTLTFLPLAFMAFMAAAYSLLLYTSTQHGTPPSFQHPLNLFIPRNYSICLVHLFPLITLISKMDIISSWI</sequence>
<keyword evidence="8" id="KW-1278">Translocase</keyword>
<evidence type="ECO:0000313" key="19">
    <source>
        <dbReference type="EMBL" id="WZB40520.1"/>
    </source>
</evidence>
<comment type="subcellular location">
    <subcellularLocation>
        <location evidence="1 16">Mitochondrion membrane</location>
        <topology evidence="1 16">Multi-pass membrane protein</topology>
    </subcellularLocation>
</comment>
<feature type="domain" description="NADH:ubiquinone oxidoreductase chain 4 N-terminal" evidence="18">
    <location>
        <begin position="1"/>
        <end position="104"/>
    </location>
</feature>
<feature type="transmembrane region" description="Helical" evidence="16">
    <location>
        <begin position="141"/>
        <end position="164"/>
    </location>
</feature>
<evidence type="ECO:0000256" key="8">
    <source>
        <dbReference type="ARBA" id="ARBA00022967"/>
    </source>
</evidence>
<evidence type="ECO:0000256" key="10">
    <source>
        <dbReference type="ARBA" id="ARBA00022989"/>
    </source>
</evidence>
<accession>A0AAU6QG45</accession>
<keyword evidence="5 16" id="KW-0813">Transport</keyword>
<reference evidence="19" key="1">
    <citation type="submission" date="2023-11" db="EMBL/GenBank/DDBJ databases">
        <title>Species delimitation and phylogenetic relationships of the Prionospio complex (Annelida, Spionidae) in the Northeast Atlantic.</title>
        <authorList>
            <person name="Hektoen M.M."/>
            <person name="Bakken T."/>
            <person name="Radashevsky V.I."/>
            <person name="Ekrem T."/>
            <person name="Dunshea G."/>
        </authorList>
    </citation>
    <scope>NUCLEOTIDE SEQUENCE</scope>
    <source>
        <strain evidence="19">MH37</strain>
    </source>
</reference>
<evidence type="ECO:0000256" key="14">
    <source>
        <dbReference type="ARBA" id="ARBA00023136"/>
    </source>
</evidence>
<evidence type="ECO:0000256" key="9">
    <source>
        <dbReference type="ARBA" id="ARBA00022982"/>
    </source>
</evidence>
<feature type="transmembrane region" description="Helical" evidence="16">
    <location>
        <begin position="114"/>
        <end position="134"/>
    </location>
</feature>
<evidence type="ECO:0000256" key="4">
    <source>
        <dbReference type="ARBA" id="ARBA00021006"/>
    </source>
</evidence>
<comment type="function">
    <text evidence="16">Core subunit of the mitochondrial membrane respiratory chain NADH dehydrogenase (Complex I) which catalyzes electron transfer from NADH through the respiratory chain, using ubiquinone as an electron acceptor. Essential for the catalytic activity and assembly of complex I.</text>
</comment>
<dbReference type="AlphaFoldDB" id="A0AAU6QG45"/>
<organism evidence="19">
    <name type="scientific">Prionospio sanmartini</name>
    <dbReference type="NCBI Taxonomy" id="3050092"/>
    <lineage>
        <taxon>Eukaryota</taxon>
        <taxon>Metazoa</taxon>
        <taxon>Spiralia</taxon>
        <taxon>Lophotrochozoa</taxon>
        <taxon>Annelida</taxon>
        <taxon>Polychaeta</taxon>
        <taxon>Sedentaria</taxon>
        <taxon>Canalipalpata</taxon>
        <taxon>Spionida</taxon>
        <taxon>Spionidae</taxon>
        <taxon>Prionospio</taxon>
    </lineage>
</organism>
<evidence type="ECO:0000256" key="6">
    <source>
        <dbReference type="ARBA" id="ARBA00022660"/>
    </source>
</evidence>
<dbReference type="InterPro" id="IPR000260">
    <property type="entry name" value="NADH4_N"/>
</dbReference>
<dbReference type="Pfam" id="PF00361">
    <property type="entry name" value="Proton_antipo_M"/>
    <property type="match status" value="1"/>
</dbReference>
<evidence type="ECO:0000256" key="15">
    <source>
        <dbReference type="ARBA" id="ARBA00049551"/>
    </source>
</evidence>
<feature type="transmembrane region" description="Helical" evidence="16">
    <location>
        <begin position="341"/>
        <end position="364"/>
    </location>
</feature>
<dbReference type="GO" id="GO:0048039">
    <property type="term" value="F:ubiquinone binding"/>
    <property type="evidence" value="ECO:0007669"/>
    <property type="project" value="TreeGrafter"/>
</dbReference>
<evidence type="ECO:0000256" key="3">
    <source>
        <dbReference type="ARBA" id="ARBA00012944"/>
    </source>
</evidence>
<dbReference type="GO" id="GO:0031966">
    <property type="term" value="C:mitochondrial membrane"/>
    <property type="evidence" value="ECO:0007669"/>
    <property type="project" value="UniProtKB-SubCell"/>
</dbReference>
<feature type="transmembrane region" description="Helical" evidence="16">
    <location>
        <begin position="218"/>
        <end position="239"/>
    </location>
</feature>
<dbReference type="GO" id="GO:0015990">
    <property type="term" value="P:electron transport coupled proton transport"/>
    <property type="evidence" value="ECO:0007669"/>
    <property type="project" value="TreeGrafter"/>
</dbReference>